<dbReference type="SUPFAM" id="SSF109998">
    <property type="entry name" value="Triger factor/SurA peptide-binding domain-like"/>
    <property type="match status" value="1"/>
</dbReference>
<evidence type="ECO:0000256" key="1">
    <source>
        <dbReference type="ARBA" id="ARBA00000971"/>
    </source>
</evidence>
<dbReference type="PROSITE" id="PS51257">
    <property type="entry name" value="PROKAR_LIPOPROTEIN"/>
    <property type="match status" value="1"/>
</dbReference>
<evidence type="ECO:0000256" key="2">
    <source>
        <dbReference type="ARBA" id="ARBA00007656"/>
    </source>
</evidence>
<feature type="domain" description="PpiC" evidence="11">
    <location>
        <begin position="140"/>
        <end position="229"/>
    </location>
</feature>
<evidence type="ECO:0000256" key="9">
    <source>
        <dbReference type="SAM" id="MobiDB-lite"/>
    </source>
</evidence>
<dbReference type="SUPFAM" id="SSF54534">
    <property type="entry name" value="FKBP-like"/>
    <property type="match status" value="1"/>
</dbReference>
<dbReference type="Pfam" id="PF13616">
    <property type="entry name" value="Rotamase_3"/>
    <property type="match status" value="1"/>
</dbReference>
<dbReference type="InterPro" id="IPR027304">
    <property type="entry name" value="Trigger_fact/SurA_dom_sf"/>
</dbReference>
<dbReference type="AlphaFoldDB" id="A0A6N4R4R0"/>
<evidence type="ECO:0000259" key="11">
    <source>
        <dbReference type="PROSITE" id="PS50198"/>
    </source>
</evidence>
<dbReference type="PANTHER" id="PTHR47245">
    <property type="entry name" value="PEPTIDYLPROLYL ISOMERASE"/>
    <property type="match status" value="1"/>
</dbReference>
<evidence type="ECO:0000256" key="8">
    <source>
        <dbReference type="PROSITE-ProRule" id="PRU00278"/>
    </source>
</evidence>
<dbReference type="Gene3D" id="3.10.50.40">
    <property type="match status" value="1"/>
</dbReference>
<evidence type="ECO:0000256" key="10">
    <source>
        <dbReference type="SAM" id="SignalP"/>
    </source>
</evidence>
<proteinExistence type="inferred from homology"/>
<evidence type="ECO:0000256" key="7">
    <source>
        <dbReference type="ARBA" id="ARBA00031484"/>
    </source>
</evidence>
<evidence type="ECO:0000256" key="3">
    <source>
        <dbReference type="ARBA" id="ARBA00013194"/>
    </source>
</evidence>
<evidence type="ECO:0000256" key="6">
    <source>
        <dbReference type="ARBA" id="ARBA00030642"/>
    </source>
</evidence>
<dbReference type="InterPro" id="IPR000297">
    <property type="entry name" value="PPIase_PpiC"/>
</dbReference>
<name>A0A6N4R4R0_BLAVI</name>
<feature type="signal peptide" evidence="10">
    <location>
        <begin position="1"/>
        <end position="21"/>
    </location>
</feature>
<dbReference type="Pfam" id="PF13624">
    <property type="entry name" value="SurA_N_3"/>
    <property type="match status" value="1"/>
</dbReference>
<sequence>MTLVLRKGLLAVVAASALALAACGGGDKDEQTGATLASVNGAAVKESRVDEQLSQIPAALMQGREADVKRQILDRVIDQELVAQEAKRLKITSDEEYKKQLALVENQLQANFVIAKKVSETLTTEALKQAYEASKANNTFPAVKASHILVPTESEANALLAQVNKDNFAEMAKKFSKGPSAQQGGELGWFRREAMIPEFASVAFNTPVGTVAKTPVKTQFGWHVILVEDRNDKYTPPFEQMEQQLRQEMSQQVVQGYLADLRKNATITYADGVAPAADQTAPAAAPAQQAAPAAAQ</sequence>
<dbReference type="InterPro" id="IPR046357">
    <property type="entry name" value="PPIase_dom_sf"/>
</dbReference>
<organism evidence="12 13">
    <name type="scientific">Blastochloris viridis</name>
    <name type="common">Rhodopseudomonas viridis</name>
    <dbReference type="NCBI Taxonomy" id="1079"/>
    <lineage>
        <taxon>Bacteria</taxon>
        <taxon>Pseudomonadati</taxon>
        <taxon>Pseudomonadota</taxon>
        <taxon>Alphaproteobacteria</taxon>
        <taxon>Hyphomicrobiales</taxon>
        <taxon>Blastochloridaceae</taxon>
        <taxon>Blastochloris</taxon>
    </lineage>
</organism>
<dbReference type="InterPro" id="IPR050245">
    <property type="entry name" value="PrsA_foldase"/>
</dbReference>
<dbReference type="PANTHER" id="PTHR47245:SF2">
    <property type="entry name" value="PEPTIDYL-PROLYL CIS-TRANS ISOMERASE HP_0175-RELATED"/>
    <property type="match status" value="1"/>
</dbReference>
<dbReference type="EMBL" id="VAFM01000001">
    <property type="protein sequence ID" value="TKW61756.1"/>
    <property type="molecule type" value="Genomic_DNA"/>
</dbReference>
<comment type="similarity">
    <text evidence="2">Belongs to the PpiC/parvulin rotamase family.</text>
</comment>
<dbReference type="EC" id="5.2.1.8" evidence="3"/>
<reference evidence="12 13" key="1">
    <citation type="journal article" date="2017" name="Nat. Commun.">
        <title>In situ click chemistry generation of cyclooxygenase-2 inhibitors.</title>
        <authorList>
            <person name="Bhardwaj A."/>
            <person name="Kaur J."/>
            <person name="Wuest M."/>
            <person name="Wuest F."/>
        </authorList>
    </citation>
    <scope>NUCLEOTIDE SEQUENCE [LARGE SCALE GENOMIC DNA]</scope>
    <source>
        <strain evidence="12">S2_018_000_R2_106</strain>
    </source>
</reference>
<dbReference type="Proteomes" id="UP000320948">
    <property type="component" value="Unassembled WGS sequence"/>
</dbReference>
<keyword evidence="5 8" id="KW-0697">Rotamase</keyword>
<comment type="caution">
    <text evidence="12">The sequence shown here is derived from an EMBL/GenBank/DDBJ whole genome shotgun (WGS) entry which is preliminary data.</text>
</comment>
<accession>A0A6N4R4R0</accession>
<feature type="region of interest" description="Disordered" evidence="9">
    <location>
        <begin position="277"/>
        <end position="296"/>
    </location>
</feature>
<protein>
    <recommendedName>
        <fullName evidence="4">Parvulin-like PPIase</fullName>
        <ecNumber evidence="3">5.2.1.8</ecNumber>
    </recommendedName>
    <alternativeName>
        <fullName evidence="6">Peptidyl-prolyl cis-trans isomerase plp</fullName>
    </alternativeName>
    <alternativeName>
        <fullName evidence="7">Rotamase plp</fullName>
    </alternativeName>
</protein>
<dbReference type="PROSITE" id="PS50198">
    <property type="entry name" value="PPIC_PPIASE_2"/>
    <property type="match status" value="1"/>
</dbReference>
<comment type="catalytic activity">
    <reaction evidence="1">
        <text>[protein]-peptidylproline (omega=180) = [protein]-peptidylproline (omega=0)</text>
        <dbReference type="Rhea" id="RHEA:16237"/>
        <dbReference type="Rhea" id="RHEA-COMP:10747"/>
        <dbReference type="Rhea" id="RHEA-COMP:10748"/>
        <dbReference type="ChEBI" id="CHEBI:83833"/>
        <dbReference type="ChEBI" id="CHEBI:83834"/>
        <dbReference type="EC" id="5.2.1.8"/>
    </reaction>
</comment>
<keyword evidence="8 12" id="KW-0413">Isomerase</keyword>
<evidence type="ECO:0000313" key="13">
    <source>
        <dbReference type="Proteomes" id="UP000320948"/>
    </source>
</evidence>
<dbReference type="Gene3D" id="1.10.8.1040">
    <property type="match status" value="1"/>
</dbReference>
<feature type="chain" id="PRO_5026728078" description="Parvulin-like PPIase" evidence="10">
    <location>
        <begin position="22"/>
        <end position="296"/>
    </location>
</feature>
<keyword evidence="10" id="KW-0732">Signal</keyword>
<evidence type="ECO:0000256" key="4">
    <source>
        <dbReference type="ARBA" id="ARBA00018370"/>
    </source>
</evidence>
<dbReference type="GO" id="GO:0003755">
    <property type="term" value="F:peptidyl-prolyl cis-trans isomerase activity"/>
    <property type="evidence" value="ECO:0007669"/>
    <property type="project" value="UniProtKB-KW"/>
</dbReference>
<evidence type="ECO:0000256" key="5">
    <source>
        <dbReference type="ARBA" id="ARBA00023110"/>
    </source>
</evidence>
<evidence type="ECO:0000313" key="12">
    <source>
        <dbReference type="EMBL" id="TKW61756.1"/>
    </source>
</evidence>
<gene>
    <name evidence="12" type="ORF">DI628_03795</name>
</gene>